<accession>A0A8H7BS45</accession>
<feature type="domain" description="Root UVB sensitive protein C-terminal" evidence="7">
    <location>
        <begin position="375"/>
        <end position="489"/>
    </location>
</feature>
<dbReference type="PANTHER" id="PTHR12770:SF31">
    <property type="entry name" value="RUS FAMILY MEMBER 1"/>
    <property type="match status" value="1"/>
</dbReference>
<evidence type="ECO:0000256" key="4">
    <source>
        <dbReference type="ARBA" id="ARBA00022989"/>
    </source>
</evidence>
<name>A0A8H7BS45_9FUNG</name>
<proteinExistence type="inferred from homology"/>
<evidence type="ECO:0008006" key="10">
    <source>
        <dbReference type="Google" id="ProtNLM"/>
    </source>
</evidence>
<keyword evidence="4" id="KW-1133">Transmembrane helix</keyword>
<comment type="similarity">
    <text evidence="2">Belongs to the RUS1 family.</text>
</comment>
<dbReference type="GO" id="GO:0016020">
    <property type="term" value="C:membrane"/>
    <property type="evidence" value="ECO:0007669"/>
    <property type="project" value="UniProtKB-SubCell"/>
</dbReference>
<evidence type="ECO:0000259" key="6">
    <source>
        <dbReference type="Pfam" id="PF04884"/>
    </source>
</evidence>
<evidence type="ECO:0000256" key="3">
    <source>
        <dbReference type="ARBA" id="ARBA00022692"/>
    </source>
</evidence>
<sequence>MLRCIPSVARSASHSRSQWLICRRYTSVPPNKHSTILTENIYGRTRIYTSLPTMAKGKAATTSNIRLASPVTSQPLSWEWLHNEDDHNAAPSSKSWTRKRSGIGGYGIVGTIKQNLREMFLPVGYPESVHPCYKKFHLWFGLETFVGSTIGVLCSQAMLASLGLGTIEATGGAVAIQWVLKDGIGEFGKLFFIKRYASSFDSHPKTWKFMCEIFSSIGSFLQLCTSIAPPKFFLPLAAVGNTFELIHESVWFASHMTFTKHFAPTGNIGDIVAKDDAQMSTAHLLGMLAGVSLITVSHSPMFLFGAFAILSPINIWSTIKMLNSAEFEILNQAKLTLLSRTFIDTGKVVDYKQLRDREIGFGEWIKPYGPKGGISIRLKLGVSADQAYGSTEEVQHGVKLLKNENYLVNFHKDTMCVLFHEDAGSNDVIKSILHSLKFHDLITSKGIRKEKDWDAYMSAMEDSLVWSKEQFPTFAAELDMKEWQSDAVYWNDSGVRLTWEGRETEDNSI</sequence>
<comment type="subcellular location">
    <subcellularLocation>
        <location evidence="1">Membrane</location>
    </subcellularLocation>
</comment>
<evidence type="ECO:0000256" key="1">
    <source>
        <dbReference type="ARBA" id="ARBA00004370"/>
    </source>
</evidence>
<dbReference type="Pfam" id="PF24160">
    <property type="entry name" value="UVB_sens_C"/>
    <property type="match status" value="1"/>
</dbReference>
<dbReference type="Pfam" id="PF04884">
    <property type="entry name" value="UVB_sens_prot"/>
    <property type="match status" value="1"/>
</dbReference>
<dbReference type="AlphaFoldDB" id="A0A8H7BS45"/>
<protein>
    <recommendedName>
        <fullName evidence="10">Vitamin B6 photo-protection and homoeostasis-domain-containing protein</fullName>
    </recommendedName>
</protein>
<organism evidence="8 9">
    <name type="scientific">Apophysomyces ossiformis</name>
    <dbReference type="NCBI Taxonomy" id="679940"/>
    <lineage>
        <taxon>Eukaryota</taxon>
        <taxon>Fungi</taxon>
        <taxon>Fungi incertae sedis</taxon>
        <taxon>Mucoromycota</taxon>
        <taxon>Mucoromycotina</taxon>
        <taxon>Mucoromycetes</taxon>
        <taxon>Mucorales</taxon>
        <taxon>Mucorineae</taxon>
        <taxon>Mucoraceae</taxon>
        <taxon>Apophysomyces</taxon>
    </lineage>
</organism>
<dbReference type="InterPro" id="IPR055412">
    <property type="entry name" value="UVB_sens_C"/>
</dbReference>
<dbReference type="InterPro" id="IPR006968">
    <property type="entry name" value="RUS_fam"/>
</dbReference>
<keyword evidence="9" id="KW-1185">Reference proteome</keyword>
<dbReference type="EMBL" id="JABAYA010000078">
    <property type="protein sequence ID" value="KAF7726477.1"/>
    <property type="molecule type" value="Genomic_DNA"/>
</dbReference>
<evidence type="ECO:0000313" key="8">
    <source>
        <dbReference type="EMBL" id="KAF7726477.1"/>
    </source>
</evidence>
<evidence type="ECO:0000313" key="9">
    <source>
        <dbReference type="Proteomes" id="UP000605846"/>
    </source>
</evidence>
<dbReference type="OrthoDB" id="19606at2759"/>
<evidence type="ECO:0000256" key="2">
    <source>
        <dbReference type="ARBA" id="ARBA00007558"/>
    </source>
</evidence>
<evidence type="ECO:0000256" key="5">
    <source>
        <dbReference type="ARBA" id="ARBA00023136"/>
    </source>
</evidence>
<keyword evidence="3" id="KW-0812">Transmembrane</keyword>
<dbReference type="PANTHER" id="PTHR12770">
    <property type="entry name" value="RUS1 FAMILY PROTEIN C16ORF58"/>
    <property type="match status" value="1"/>
</dbReference>
<reference evidence="8" key="1">
    <citation type="submission" date="2020-01" db="EMBL/GenBank/DDBJ databases">
        <title>Genome Sequencing of Three Apophysomyces-Like Fungal Strains Confirms a Novel Fungal Genus in the Mucoromycota with divergent Burkholderia-like Endosymbiotic Bacteria.</title>
        <authorList>
            <person name="Stajich J.E."/>
            <person name="Macias A.M."/>
            <person name="Carter-House D."/>
            <person name="Lovett B."/>
            <person name="Kasson L.R."/>
            <person name="Berry K."/>
            <person name="Grigoriev I."/>
            <person name="Chang Y."/>
            <person name="Spatafora J."/>
            <person name="Kasson M.T."/>
        </authorList>
    </citation>
    <scope>NUCLEOTIDE SEQUENCE</scope>
    <source>
        <strain evidence="8">NRRL A-21654</strain>
    </source>
</reference>
<dbReference type="Proteomes" id="UP000605846">
    <property type="component" value="Unassembled WGS sequence"/>
</dbReference>
<gene>
    <name evidence="8" type="ORF">EC973_008712</name>
</gene>
<comment type="caution">
    <text evidence="8">The sequence shown here is derived from an EMBL/GenBank/DDBJ whole genome shotgun (WGS) entry which is preliminary data.</text>
</comment>
<evidence type="ECO:0000259" key="7">
    <source>
        <dbReference type="Pfam" id="PF24160"/>
    </source>
</evidence>
<keyword evidence="5" id="KW-0472">Membrane</keyword>
<dbReference type="InterPro" id="IPR054549">
    <property type="entry name" value="UVB_sens_RUS_dom"/>
</dbReference>
<feature type="domain" description="Protein root UVB sensitive/RUS" evidence="6">
    <location>
        <begin position="112"/>
        <end position="345"/>
    </location>
</feature>